<accession>A0A8R7UVG9</accession>
<dbReference type="Proteomes" id="UP000015106">
    <property type="component" value="Chromosome 6"/>
</dbReference>
<feature type="compositionally biased region" description="Basic residues" evidence="1">
    <location>
        <begin position="28"/>
        <end position="37"/>
    </location>
</feature>
<keyword evidence="3" id="KW-1185">Reference proteome</keyword>
<dbReference type="AlphaFoldDB" id="A0A8R7UVG9"/>
<dbReference type="Gramene" id="TuG1812G0600002577.01.T01">
    <property type="protein sequence ID" value="TuG1812G0600002577.01.T01.cds241043"/>
    <property type="gene ID" value="TuG1812G0600002577.01"/>
</dbReference>
<protein>
    <submittedName>
        <fullName evidence="2">Uncharacterized protein</fullName>
    </submittedName>
</protein>
<evidence type="ECO:0000313" key="2">
    <source>
        <dbReference type="EnsemblPlants" id="TuG1812G0600002577.01.T01.cds241043"/>
    </source>
</evidence>
<dbReference type="Gramene" id="TuG1812G0600002577.01.T02">
    <property type="protein sequence ID" value="TuG1812G0600002577.01.T02.cds241043"/>
    <property type="gene ID" value="TuG1812G0600002577.01"/>
</dbReference>
<feature type="region of interest" description="Disordered" evidence="1">
    <location>
        <begin position="109"/>
        <end position="136"/>
    </location>
</feature>
<organism evidence="2 3">
    <name type="scientific">Triticum urartu</name>
    <name type="common">Red wild einkorn</name>
    <name type="synonym">Crithodium urartu</name>
    <dbReference type="NCBI Taxonomy" id="4572"/>
    <lineage>
        <taxon>Eukaryota</taxon>
        <taxon>Viridiplantae</taxon>
        <taxon>Streptophyta</taxon>
        <taxon>Embryophyta</taxon>
        <taxon>Tracheophyta</taxon>
        <taxon>Spermatophyta</taxon>
        <taxon>Magnoliopsida</taxon>
        <taxon>Liliopsida</taxon>
        <taxon>Poales</taxon>
        <taxon>Poaceae</taxon>
        <taxon>BOP clade</taxon>
        <taxon>Pooideae</taxon>
        <taxon>Triticodae</taxon>
        <taxon>Triticeae</taxon>
        <taxon>Triticinae</taxon>
        <taxon>Triticum</taxon>
    </lineage>
</organism>
<reference evidence="2" key="2">
    <citation type="submission" date="2018-03" db="EMBL/GenBank/DDBJ databases">
        <title>The Triticum urartu genome reveals the dynamic nature of wheat genome evolution.</title>
        <authorList>
            <person name="Ling H."/>
            <person name="Ma B."/>
            <person name="Shi X."/>
            <person name="Liu H."/>
            <person name="Dong L."/>
            <person name="Sun H."/>
            <person name="Cao Y."/>
            <person name="Gao Q."/>
            <person name="Zheng S."/>
            <person name="Li Y."/>
            <person name="Yu Y."/>
            <person name="Du H."/>
            <person name="Qi M."/>
            <person name="Li Y."/>
            <person name="Yu H."/>
            <person name="Cui Y."/>
            <person name="Wang N."/>
            <person name="Chen C."/>
            <person name="Wu H."/>
            <person name="Zhao Y."/>
            <person name="Zhang J."/>
            <person name="Li Y."/>
            <person name="Zhou W."/>
            <person name="Zhang B."/>
            <person name="Hu W."/>
            <person name="Eijk M."/>
            <person name="Tang J."/>
            <person name="Witsenboer H."/>
            <person name="Zhao S."/>
            <person name="Li Z."/>
            <person name="Zhang A."/>
            <person name="Wang D."/>
            <person name="Liang C."/>
        </authorList>
    </citation>
    <scope>NUCLEOTIDE SEQUENCE [LARGE SCALE GENOMIC DNA]</scope>
    <source>
        <strain evidence="2">cv. G1812</strain>
    </source>
</reference>
<name>A0A8R7UVG9_TRIUA</name>
<feature type="region of interest" description="Disordered" evidence="1">
    <location>
        <begin position="1"/>
        <end position="39"/>
    </location>
</feature>
<proteinExistence type="predicted"/>
<evidence type="ECO:0000313" key="3">
    <source>
        <dbReference type="Proteomes" id="UP000015106"/>
    </source>
</evidence>
<sequence length="136" mass="13467">GDGHRVEAFVTAGGATRDRGGSGSGGPHRARAAKFRPRPPSYIRWRRQFGCGAKILDLDEEVGADGEAGVGRGGAVPGAAAGHAANQVGTAAGVGQVSASVGVGQDGTAASVRPAADHDTTAAGAGDVAEKMHKHY</sequence>
<dbReference type="EnsemblPlants" id="TuG1812G0600002577.01.T01">
    <property type="protein sequence ID" value="TuG1812G0600002577.01.T01.cds241043"/>
    <property type="gene ID" value="TuG1812G0600002577.01"/>
</dbReference>
<reference evidence="2" key="3">
    <citation type="submission" date="2022-06" db="UniProtKB">
        <authorList>
            <consortium name="EnsemblPlants"/>
        </authorList>
    </citation>
    <scope>IDENTIFICATION</scope>
</reference>
<evidence type="ECO:0000256" key="1">
    <source>
        <dbReference type="SAM" id="MobiDB-lite"/>
    </source>
</evidence>
<reference evidence="3" key="1">
    <citation type="journal article" date="2013" name="Nature">
        <title>Draft genome of the wheat A-genome progenitor Triticum urartu.</title>
        <authorList>
            <person name="Ling H.Q."/>
            <person name="Zhao S."/>
            <person name="Liu D."/>
            <person name="Wang J."/>
            <person name="Sun H."/>
            <person name="Zhang C."/>
            <person name="Fan H."/>
            <person name="Li D."/>
            <person name="Dong L."/>
            <person name="Tao Y."/>
            <person name="Gao C."/>
            <person name="Wu H."/>
            <person name="Li Y."/>
            <person name="Cui Y."/>
            <person name="Guo X."/>
            <person name="Zheng S."/>
            <person name="Wang B."/>
            <person name="Yu K."/>
            <person name="Liang Q."/>
            <person name="Yang W."/>
            <person name="Lou X."/>
            <person name="Chen J."/>
            <person name="Feng M."/>
            <person name="Jian J."/>
            <person name="Zhang X."/>
            <person name="Luo G."/>
            <person name="Jiang Y."/>
            <person name="Liu J."/>
            <person name="Wang Z."/>
            <person name="Sha Y."/>
            <person name="Zhang B."/>
            <person name="Wu H."/>
            <person name="Tang D."/>
            <person name="Shen Q."/>
            <person name="Xue P."/>
            <person name="Zou S."/>
            <person name="Wang X."/>
            <person name="Liu X."/>
            <person name="Wang F."/>
            <person name="Yang Y."/>
            <person name="An X."/>
            <person name="Dong Z."/>
            <person name="Zhang K."/>
            <person name="Zhang X."/>
            <person name="Luo M.C."/>
            <person name="Dvorak J."/>
            <person name="Tong Y."/>
            <person name="Wang J."/>
            <person name="Yang H."/>
            <person name="Li Z."/>
            <person name="Wang D."/>
            <person name="Zhang A."/>
            <person name="Wang J."/>
        </authorList>
    </citation>
    <scope>NUCLEOTIDE SEQUENCE</scope>
    <source>
        <strain evidence="3">cv. G1812</strain>
    </source>
</reference>
<dbReference type="EnsemblPlants" id="TuG1812G0600002577.01.T02">
    <property type="protein sequence ID" value="TuG1812G0600002577.01.T02.cds241043"/>
    <property type="gene ID" value="TuG1812G0600002577.01"/>
</dbReference>